<dbReference type="PROSITE" id="PS51318">
    <property type="entry name" value="TAT"/>
    <property type="match status" value="1"/>
</dbReference>
<sequence length="471" mass="48373">MSHAHLPSPGRRRLLAGALGLGTLAALAPLRPARAADFKALVCIFLYGGNDGMNTVVPLDATRHADYARVRGALALPQASLGRLGSSDFGLHPSLAALNPLFEAGRMAVQFNVGPLHAPLTKAQYRADAGRTALTPPSLFSHSDQQVLWESASTDAQSRTGWGGRAAATLGLPSPVISVGGNGHFGLSELAAPLVLPGPGDGFGLAGLSAADLAWTPNALRLDAVKALAAEAPDTDLAGAFQAQQRDAMALAEQLGPLVKRKPGEAGSNAAIDAAFAPLIANGNVTTGLGRQLYQAAKLLDVRATLGGTRQIYFAQLGGFDTHGNQVAADALGGTHAALLKQLGDALGCFQAALTAVGLAESVTTFTQSDFGRTFKPNNSSGTDHAWGNHHLVLGGAVKGGFYGSYPTLALGGPDDVGVDSWEQQGRWIPTTSVDQYAATLLAWMGASAGQLDAVLPNLANFGSARNLGFV</sequence>
<comment type="caution">
    <text evidence="1">The sequence shown here is derived from an EMBL/GenBank/DDBJ whole genome shotgun (WGS) entry which is preliminary data.</text>
</comment>
<dbReference type="PANTHER" id="PTHR43737">
    <property type="entry name" value="BLL7424 PROTEIN"/>
    <property type="match status" value="1"/>
</dbReference>
<dbReference type="EMBL" id="JAJTWT010000009">
    <property type="protein sequence ID" value="MCE4539536.1"/>
    <property type="molecule type" value="Genomic_DNA"/>
</dbReference>
<reference evidence="1 2" key="1">
    <citation type="submission" date="2021-12" db="EMBL/GenBank/DDBJ databases">
        <title>Genome seq of p7.</title>
        <authorList>
            <person name="Seo T."/>
        </authorList>
    </citation>
    <scope>NUCLEOTIDE SEQUENCE [LARGE SCALE GENOMIC DNA]</scope>
    <source>
        <strain evidence="1 2">P7</strain>
    </source>
</reference>
<gene>
    <name evidence="1" type="ORF">LXT12_19985</name>
</gene>
<name>A0ABS8XL14_9BURK</name>
<keyword evidence="2" id="KW-1185">Reference proteome</keyword>
<evidence type="ECO:0000313" key="1">
    <source>
        <dbReference type="EMBL" id="MCE4539536.1"/>
    </source>
</evidence>
<organism evidence="1 2">
    <name type="scientific">Pelomonas caseinilytica</name>
    <dbReference type="NCBI Taxonomy" id="2906763"/>
    <lineage>
        <taxon>Bacteria</taxon>
        <taxon>Pseudomonadati</taxon>
        <taxon>Pseudomonadota</taxon>
        <taxon>Betaproteobacteria</taxon>
        <taxon>Burkholderiales</taxon>
        <taxon>Sphaerotilaceae</taxon>
        <taxon>Roseateles</taxon>
    </lineage>
</organism>
<proteinExistence type="predicted"/>
<dbReference type="InterPro" id="IPR006311">
    <property type="entry name" value="TAT_signal"/>
</dbReference>
<dbReference type="InterPro" id="IPR010869">
    <property type="entry name" value="DUF1501"/>
</dbReference>
<dbReference type="Pfam" id="PF07394">
    <property type="entry name" value="DUF1501"/>
    <property type="match status" value="1"/>
</dbReference>
<evidence type="ECO:0000313" key="2">
    <source>
        <dbReference type="Proteomes" id="UP001201463"/>
    </source>
</evidence>
<accession>A0ABS8XL14</accession>
<dbReference type="PANTHER" id="PTHR43737:SF1">
    <property type="entry name" value="DUF1501 DOMAIN-CONTAINING PROTEIN"/>
    <property type="match status" value="1"/>
</dbReference>
<protein>
    <submittedName>
        <fullName evidence="1">DUF1501 domain-containing protein</fullName>
    </submittedName>
</protein>
<dbReference type="Proteomes" id="UP001201463">
    <property type="component" value="Unassembled WGS sequence"/>
</dbReference>
<dbReference type="RefSeq" id="WP_233394056.1">
    <property type="nucleotide sequence ID" value="NZ_JAJTWT010000009.1"/>
</dbReference>